<protein>
    <recommendedName>
        <fullName evidence="5">LysM domain-containing protein</fullName>
    </recommendedName>
</protein>
<dbReference type="EMBL" id="RKHK01000001">
    <property type="protein sequence ID" value="ROR73750.1"/>
    <property type="molecule type" value="Genomic_DNA"/>
</dbReference>
<feature type="compositionally biased region" description="Acidic residues" evidence="1">
    <location>
        <begin position="169"/>
        <end position="179"/>
    </location>
</feature>
<evidence type="ECO:0008006" key="5">
    <source>
        <dbReference type="Google" id="ProtNLM"/>
    </source>
</evidence>
<evidence type="ECO:0000313" key="3">
    <source>
        <dbReference type="EMBL" id="ROR73750.1"/>
    </source>
</evidence>
<organism evidence="3 4">
    <name type="scientific">Bogoriella caseilytica</name>
    <dbReference type="NCBI Taxonomy" id="56055"/>
    <lineage>
        <taxon>Bacteria</taxon>
        <taxon>Bacillati</taxon>
        <taxon>Actinomycetota</taxon>
        <taxon>Actinomycetes</taxon>
        <taxon>Micrococcales</taxon>
        <taxon>Bogoriellaceae</taxon>
        <taxon>Bogoriella</taxon>
    </lineage>
</organism>
<keyword evidence="4" id="KW-1185">Reference proteome</keyword>
<dbReference type="InterPro" id="IPR036779">
    <property type="entry name" value="LysM_dom_sf"/>
</dbReference>
<dbReference type="RefSeq" id="WP_148058929.1">
    <property type="nucleotide sequence ID" value="NZ_RKHK01000001.1"/>
</dbReference>
<dbReference type="CDD" id="cd00118">
    <property type="entry name" value="LysM"/>
    <property type="match status" value="1"/>
</dbReference>
<comment type="caution">
    <text evidence="3">The sequence shown here is derived from an EMBL/GenBank/DDBJ whole genome shotgun (WGS) entry which is preliminary data.</text>
</comment>
<evidence type="ECO:0000313" key="4">
    <source>
        <dbReference type="Proteomes" id="UP000280668"/>
    </source>
</evidence>
<feature type="region of interest" description="Disordered" evidence="1">
    <location>
        <begin position="154"/>
        <end position="219"/>
    </location>
</feature>
<dbReference type="Proteomes" id="UP000280668">
    <property type="component" value="Unassembled WGS sequence"/>
</dbReference>
<gene>
    <name evidence="3" type="ORF">EDD31_2138</name>
</gene>
<name>A0A3N2BER6_9MICO</name>
<dbReference type="AlphaFoldDB" id="A0A3N2BER6"/>
<evidence type="ECO:0000256" key="2">
    <source>
        <dbReference type="SAM" id="Phobius"/>
    </source>
</evidence>
<dbReference type="OrthoDB" id="3210682at2"/>
<feature type="transmembrane region" description="Helical" evidence="2">
    <location>
        <begin position="42"/>
        <end position="68"/>
    </location>
</feature>
<sequence>MPHDRGRAAIGTVAGLGLSGCFALITHGQIATLGAAPAPADVIAVAIVGLGAALAAWHGLTYAALLTLRRVQRGRLRPSPATGRNCVTPHPRFAERCLRAGVLRWGFPVARRAILGAAMAGTGASLTALPAHATPEVDEDLGWTAMVTETAADSHEAVAADHTAGPADEPVEDPSDQPADDLAPPGTDHASSEETAGPSSHATHDVQPGESLWSIAATHLGDDAGEAEIAAAWPQWYAENRAAIGDDPDLIHPGLVLDRPAVNPEEHA</sequence>
<keyword evidence="2" id="KW-0472">Membrane</keyword>
<keyword evidence="2" id="KW-1133">Transmembrane helix</keyword>
<accession>A0A3N2BER6</accession>
<keyword evidence="2" id="KW-0812">Transmembrane</keyword>
<reference evidence="3 4" key="1">
    <citation type="submission" date="2018-11" db="EMBL/GenBank/DDBJ databases">
        <title>Sequencing the genomes of 1000 actinobacteria strains.</title>
        <authorList>
            <person name="Klenk H.-P."/>
        </authorList>
    </citation>
    <scope>NUCLEOTIDE SEQUENCE [LARGE SCALE GENOMIC DNA]</scope>
    <source>
        <strain evidence="3 4">DSM 11294</strain>
    </source>
</reference>
<dbReference type="Gene3D" id="3.10.350.10">
    <property type="entry name" value="LysM domain"/>
    <property type="match status" value="1"/>
</dbReference>
<dbReference type="InterPro" id="IPR018392">
    <property type="entry name" value="LysM"/>
</dbReference>
<proteinExistence type="predicted"/>
<evidence type="ECO:0000256" key="1">
    <source>
        <dbReference type="SAM" id="MobiDB-lite"/>
    </source>
</evidence>
<dbReference type="PROSITE" id="PS51257">
    <property type="entry name" value="PROKAR_LIPOPROTEIN"/>
    <property type="match status" value="1"/>
</dbReference>